<gene>
    <name evidence="2" type="ORF">K466DRAFT_604522</name>
</gene>
<dbReference type="Proteomes" id="UP000308197">
    <property type="component" value="Unassembled WGS sequence"/>
</dbReference>
<protein>
    <submittedName>
        <fullName evidence="2">Uncharacterized protein</fullName>
    </submittedName>
</protein>
<dbReference type="AlphaFoldDB" id="A0A5C3NWH8"/>
<organism evidence="2 3">
    <name type="scientific">Polyporus arcularius HHB13444</name>
    <dbReference type="NCBI Taxonomy" id="1314778"/>
    <lineage>
        <taxon>Eukaryota</taxon>
        <taxon>Fungi</taxon>
        <taxon>Dikarya</taxon>
        <taxon>Basidiomycota</taxon>
        <taxon>Agaricomycotina</taxon>
        <taxon>Agaricomycetes</taxon>
        <taxon>Polyporales</taxon>
        <taxon>Polyporaceae</taxon>
        <taxon>Polyporus</taxon>
    </lineage>
</organism>
<sequence length="410" mass="42078">MLNQQPVIQNGVILNYDDLPKTPGGSAILCPRTPYSAVLQNGELATANTANAPPSNPLMLTPMIIHDTFDLQTPPPPPATQPTRTTQRELCVNVVDTEGKLGRGEATVGDTAHRLVNRATQVSNSQTGLSAGLDAEKKAAHSASYTRVSTATYADGADEAGSVTAVNGRLSQSPISVDWDTTAETLSPSVRAAAARAQASDTPRTHEGTAAMVATTDGNVTAHAAEPRVITPAVTAILAGGAAAAAGAPSLPPVVEADPAAFGVATAMPAPLRPDTAALCLAPQADEVLVEATGDPLYVGGAGSTREVWDPTGSGLEEDYFRFFTTPPALTETPQRRGQQGHDGIQNSSAPGDAGQANVVRNAGPGGSVAGAATSEASRLDTAAAIQRAAERRRAAEKRRAALKCELHRL</sequence>
<keyword evidence="3" id="KW-1185">Reference proteome</keyword>
<reference evidence="2 3" key="1">
    <citation type="journal article" date="2019" name="Nat. Ecol. Evol.">
        <title>Megaphylogeny resolves global patterns of mushroom evolution.</title>
        <authorList>
            <person name="Varga T."/>
            <person name="Krizsan K."/>
            <person name="Foldi C."/>
            <person name="Dima B."/>
            <person name="Sanchez-Garcia M."/>
            <person name="Sanchez-Ramirez S."/>
            <person name="Szollosi G.J."/>
            <person name="Szarkandi J.G."/>
            <person name="Papp V."/>
            <person name="Albert L."/>
            <person name="Andreopoulos W."/>
            <person name="Angelini C."/>
            <person name="Antonin V."/>
            <person name="Barry K.W."/>
            <person name="Bougher N.L."/>
            <person name="Buchanan P."/>
            <person name="Buyck B."/>
            <person name="Bense V."/>
            <person name="Catcheside P."/>
            <person name="Chovatia M."/>
            <person name="Cooper J."/>
            <person name="Damon W."/>
            <person name="Desjardin D."/>
            <person name="Finy P."/>
            <person name="Geml J."/>
            <person name="Haridas S."/>
            <person name="Hughes K."/>
            <person name="Justo A."/>
            <person name="Karasinski D."/>
            <person name="Kautmanova I."/>
            <person name="Kiss B."/>
            <person name="Kocsube S."/>
            <person name="Kotiranta H."/>
            <person name="LaButti K.M."/>
            <person name="Lechner B.E."/>
            <person name="Liimatainen K."/>
            <person name="Lipzen A."/>
            <person name="Lukacs Z."/>
            <person name="Mihaltcheva S."/>
            <person name="Morgado L.N."/>
            <person name="Niskanen T."/>
            <person name="Noordeloos M.E."/>
            <person name="Ohm R.A."/>
            <person name="Ortiz-Santana B."/>
            <person name="Ovrebo C."/>
            <person name="Racz N."/>
            <person name="Riley R."/>
            <person name="Savchenko A."/>
            <person name="Shiryaev A."/>
            <person name="Soop K."/>
            <person name="Spirin V."/>
            <person name="Szebenyi C."/>
            <person name="Tomsovsky M."/>
            <person name="Tulloss R.E."/>
            <person name="Uehling J."/>
            <person name="Grigoriev I.V."/>
            <person name="Vagvolgyi C."/>
            <person name="Papp T."/>
            <person name="Martin F.M."/>
            <person name="Miettinen O."/>
            <person name="Hibbett D.S."/>
            <person name="Nagy L.G."/>
        </authorList>
    </citation>
    <scope>NUCLEOTIDE SEQUENCE [LARGE SCALE GENOMIC DNA]</scope>
    <source>
        <strain evidence="2 3">HHB13444</strain>
    </source>
</reference>
<evidence type="ECO:0000256" key="1">
    <source>
        <dbReference type="SAM" id="MobiDB-lite"/>
    </source>
</evidence>
<evidence type="ECO:0000313" key="3">
    <source>
        <dbReference type="Proteomes" id="UP000308197"/>
    </source>
</evidence>
<dbReference type="EMBL" id="ML211607">
    <property type="protein sequence ID" value="TFK81412.1"/>
    <property type="molecule type" value="Genomic_DNA"/>
</dbReference>
<proteinExistence type="predicted"/>
<name>A0A5C3NWH8_9APHY</name>
<evidence type="ECO:0000313" key="2">
    <source>
        <dbReference type="EMBL" id="TFK81412.1"/>
    </source>
</evidence>
<accession>A0A5C3NWH8</accession>
<dbReference type="InParanoid" id="A0A5C3NWH8"/>
<feature type="region of interest" description="Disordered" evidence="1">
    <location>
        <begin position="329"/>
        <end position="378"/>
    </location>
</feature>